<comment type="caution">
    <text evidence="2">The sequence shown here is derived from an EMBL/GenBank/DDBJ whole genome shotgun (WGS) entry which is preliminary data.</text>
</comment>
<sequence>MSVEVSETSAQSSAVALESFGGDLRRFTFALDEAHELFQIFLPLSPIYKDSLFMMERYLKFAVVAERALDQSDYLVYGRQLRFLLALGDALCTENPAEQATTFNKPVMLLPKHPIPTRVENQGVFQQTGDSVLEQLLCHATQSVQSQEEQNGEDLKELNVQVPACLKFWKALRNQLPCVIALCDATLEGTFERSNSAPDSASIYQRSMCSTWTLPADNDWVSWRREVPSSVLSGLRAGLDPSLTVRRQLGSDSQQLTATAEKTTLTSSGSSGSRGTPSDSDSQEKTEKLYISSPLKSFMSIDELAG</sequence>
<evidence type="ECO:0000256" key="1">
    <source>
        <dbReference type="SAM" id="MobiDB-lite"/>
    </source>
</evidence>
<name>A0A8H3TNU8_9TREE</name>
<protein>
    <submittedName>
        <fullName evidence="2">Uncharacterized protein</fullName>
    </submittedName>
</protein>
<dbReference type="Proteomes" id="UP000620104">
    <property type="component" value="Unassembled WGS sequence"/>
</dbReference>
<accession>A0A8H3TNU8</accession>
<organism evidence="2 3">
    <name type="scientific">Naganishia liquefaciens</name>
    <dbReference type="NCBI Taxonomy" id="104408"/>
    <lineage>
        <taxon>Eukaryota</taxon>
        <taxon>Fungi</taxon>
        <taxon>Dikarya</taxon>
        <taxon>Basidiomycota</taxon>
        <taxon>Agaricomycotina</taxon>
        <taxon>Tremellomycetes</taxon>
        <taxon>Filobasidiales</taxon>
        <taxon>Filobasidiaceae</taxon>
        <taxon>Naganishia</taxon>
    </lineage>
</organism>
<evidence type="ECO:0000313" key="3">
    <source>
        <dbReference type="Proteomes" id="UP000620104"/>
    </source>
</evidence>
<feature type="region of interest" description="Disordered" evidence="1">
    <location>
        <begin position="251"/>
        <end position="287"/>
    </location>
</feature>
<feature type="compositionally biased region" description="Low complexity" evidence="1">
    <location>
        <begin position="263"/>
        <end position="280"/>
    </location>
</feature>
<reference evidence="2" key="1">
    <citation type="submission" date="2020-07" db="EMBL/GenBank/DDBJ databases">
        <title>Draft Genome Sequence of a Deep-Sea Yeast, Naganishia (Cryptococcus) liquefaciens strain N6.</title>
        <authorList>
            <person name="Han Y.W."/>
            <person name="Kajitani R."/>
            <person name="Morimoto H."/>
            <person name="Parhat M."/>
            <person name="Tsubouchi H."/>
            <person name="Bakenova O."/>
            <person name="Ogata M."/>
            <person name="Argunhan B."/>
            <person name="Aoki R."/>
            <person name="Kajiwara S."/>
            <person name="Itoh T."/>
            <person name="Iwasaki H."/>
        </authorList>
    </citation>
    <scope>NUCLEOTIDE SEQUENCE</scope>
    <source>
        <strain evidence="2">N6</strain>
    </source>
</reference>
<proteinExistence type="predicted"/>
<keyword evidence="3" id="KW-1185">Reference proteome</keyword>
<gene>
    <name evidence="2" type="ORF">NliqN6_0902</name>
</gene>
<dbReference type="AlphaFoldDB" id="A0A8H3TNU8"/>
<dbReference type="EMBL" id="BLZA01000007">
    <property type="protein sequence ID" value="GHJ84500.1"/>
    <property type="molecule type" value="Genomic_DNA"/>
</dbReference>
<evidence type="ECO:0000313" key="2">
    <source>
        <dbReference type="EMBL" id="GHJ84500.1"/>
    </source>
</evidence>
<feature type="compositionally biased region" description="Polar residues" evidence="1">
    <location>
        <begin position="251"/>
        <end position="262"/>
    </location>
</feature>